<dbReference type="InterPro" id="IPR029062">
    <property type="entry name" value="Class_I_gatase-like"/>
</dbReference>
<organism evidence="2 3">
    <name type="scientific">Micromonospora antibiotica</name>
    <dbReference type="NCBI Taxonomy" id="2807623"/>
    <lineage>
        <taxon>Bacteria</taxon>
        <taxon>Bacillati</taxon>
        <taxon>Actinomycetota</taxon>
        <taxon>Actinomycetes</taxon>
        <taxon>Micromonosporales</taxon>
        <taxon>Micromonosporaceae</taxon>
        <taxon>Micromonospora</taxon>
    </lineage>
</organism>
<dbReference type="Pfam" id="PF01965">
    <property type="entry name" value="DJ-1_PfpI"/>
    <property type="match status" value="1"/>
</dbReference>
<name>A0ABS3V6Q2_9ACTN</name>
<dbReference type="SUPFAM" id="SSF52317">
    <property type="entry name" value="Class I glutamine amidotransferase-like"/>
    <property type="match status" value="1"/>
</dbReference>
<evidence type="ECO:0000259" key="1">
    <source>
        <dbReference type="Pfam" id="PF01965"/>
    </source>
</evidence>
<gene>
    <name evidence="2" type="ORF">JQN83_10730</name>
</gene>
<protein>
    <submittedName>
        <fullName evidence="2">DJ-1/PfpI family protein</fullName>
    </submittedName>
</protein>
<evidence type="ECO:0000313" key="2">
    <source>
        <dbReference type="EMBL" id="MBO4161283.1"/>
    </source>
</evidence>
<dbReference type="InterPro" id="IPR052158">
    <property type="entry name" value="INH-QAR"/>
</dbReference>
<dbReference type="Proteomes" id="UP000671399">
    <property type="component" value="Unassembled WGS sequence"/>
</dbReference>
<comment type="caution">
    <text evidence="2">The sequence shown here is derived from an EMBL/GenBank/DDBJ whole genome shotgun (WGS) entry which is preliminary data.</text>
</comment>
<proteinExistence type="predicted"/>
<sequence>MRRRAVLAGSAAAGVGTLVGAQTAEATPRGAKGSLRVRIVMFDGVEEQDFIAPYEVFSLAGWYSSRKIDTGYMVLGRPRVITAAFGTRVTVDRSWRPEEADLIVVPGGGRPGEPGIWAEINSGALPKALAAARRPGLTIASLCTGAIILAAAGLVTGRPCTTHTVAKKELAARGGVVKNARVVDDGDLVTAAGITSGLDLALHLVARELNADVAVQVEEALEYQARGTVWTR</sequence>
<evidence type="ECO:0000313" key="3">
    <source>
        <dbReference type="Proteomes" id="UP000671399"/>
    </source>
</evidence>
<dbReference type="PANTHER" id="PTHR43130:SF3">
    <property type="entry name" value="HTH-TYPE TRANSCRIPTIONAL REGULATOR RV1931C"/>
    <property type="match status" value="1"/>
</dbReference>
<feature type="domain" description="DJ-1/PfpI" evidence="1">
    <location>
        <begin position="36"/>
        <end position="206"/>
    </location>
</feature>
<dbReference type="EMBL" id="JAGFWR010000004">
    <property type="protein sequence ID" value="MBO4161283.1"/>
    <property type="molecule type" value="Genomic_DNA"/>
</dbReference>
<dbReference type="InterPro" id="IPR002818">
    <property type="entry name" value="DJ-1/PfpI"/>
</dbReference>
<reference evidence="2 3" key="1">
    <citation type="submission" date="2021-03" db="EMBL/GenBank/DDBJ databases">
        <authorList>
            <person name="Lee D.-H."/>
        </authorList>
    </citation>
    <scope>NUCLEOTIDE SEQUENCE [LARGE SCALE GENOMIC DNA]</scope>
    <source>
        <strain evidence="2 3">MMS20-R2-23</strain>
    </source>
</reference>
<accession>A0ABS3V6Q2</accession>
<dbReference type="PANTHER" id="PTHR43130">
    <property type="entry name" value="ARAC-FAMILY TRANSCRIPTIONAL REGULATOR"/>
    <property type="match status" value="1"/>
</dbReference>
<dbReference type="Gene3D" id="3.40.50.880">
    <property type="match status" value="1"/>
</dbReference>
<keyword evidence="3" id="KW-1185">Reference proteome</keyword>